<dbReference type="PANTHER" id="PTHR33525:SF6">
    <property type="entry name" value="HDOD DOMAIN-CONTAINING PROTEIN"/>
    <property type="match status" value="1"/>
</dbReference>
<dbReference type="SUPFAM" id="SSF109604">
    <property type="entry name" value="HD-domain/PDEase-like"/>
    <property type="match status" value="1"/>
</dbReference>
<dbReference type="PANTHER" id="PTHR33525">
    <property type="match status" value="1"/>
</dbReference>
<dbReference type="RefSeq" id="WP_277829771.1">
    <property type="nucleotide sequence ID" value="NZ_JARQZE010000001.1"/>
</dbReference>
<organism evidence="2 3">
    <name type="scientific">Thauera mechernichensis</name>
    <dbReference type="NCBI Taxonomy" id="82788"/>
    <lineage>
        <taxon>Bacteria</taxon>
        <taxon>Pseudomonadati</taxon>
        <taxon>Pseudomonadota</taxon>
        <taxon>Betaproteobacteria</taxon>
        <taxon>Rhodocyclales</taxon>
        <taxon>Zoogloeaceae</taxon>
        <taxon>Thauera</taxon>
    </lineage>
</organism>
<evidence type="ECO:0000313" key="2">
    <source>
        <dbReference type="EMBL" id="MFD1265094.1"/>
    </source>
</evidence>
<protein>
    <submittedName>
        <fullName evidence="2">HDOD domain-containing protein</fullName>
    </submittedName>
</protein>
<dbReference type="InterPro" id="IPR052340">
    <property type="entry name" value="RNase_Y/CdgJ"/>
</dbReference>
<sequence length="289" mass="31344">MKTAVANDKDVELALKGVRIPSCPDILMQLITELRAPGVSGKQISTLIGRDVGLAAVVVRSANSPLFGAARKLDSIDDAIRMLGFGSLTNIVQEAMLRNAIPDSSAALERFWDNSRYTAAASALLARRTGAVRAETAYTFGLFHDCGIPLLVKRFPDYKRILGVANQTTDRWFTAVEDEAFNTNHATIGYILARSWGLSEAITQAILCHHDYSVLAGDSGLDHEARALIAINVIGEYVAGTHLRTRQDAEWDKGRDAVACFLGMPLTDIEDLAEDVLLALESQRSAETA</sequence>
<dbReference type="InterPro" id="IPR013976">
    <property type="entry name" value="HDOD"/>
</dbReference>
<comment type="caution">
    <text evidence="2">The sequence shown here is derived from an EMBL/GenBank/DDBJ whole genome shotgun (WGS) entry which is preliminary data.</text>
</comment>
<proteinExistence type="predicted"/>
<dbReference type="Proteomes" id="UP001597158">
    <property type="component" value="Unassembled WGS sequence"/>
</dbReference>
<dbReference type="Gene3D" id="1.10.3210.10">
    <property type="entry name" value="Hypothetical protein af1432"/>
    <property type="match status" value="1"/>
</dbReference>
<keyword evidence="3" id="KW-1185">Reference proteome</keyword>
<gene>
    <name evidence="2" type="ORF">ACFQ4M_16080</name>
</gene>
<feature type="domain" description="HDOD" evidence="1">
    <location>
        <begin position="20"/>
        <end position="212"/>
    </location>
</feature>
<dbReference type="EMBL" id="JBHTMC010000027">
    <property type="protein sequence ID" value="MFD1265094.1"/>
    <property type="molecule type" value="Genomic_DNA"/>
</dbReference>
<evidence type="ECO:0000313" key="3">
    <source>
        <dbReference type="Proteomes" id="UP001597158"/>
    </source>
</evidence>
<dbReference type="Pfam" id="PF08668">
    <property type="entry name" value="HDOD"/>
    <property type="match status" value="1"/>
</dbReference>
<accession>A0ABW3WGY0</accession>
<evidence type="ECO:0000259" key="1">
    <source>
        <dbReference type="PROSITE" id="PS51833"/>
    </source>
</evidence>
<dbReference type="PROSITE" id="PS51833">
    <property type="entry name" value="HDOD"/>
    <property type="match status" value="1"/>
</dbReference>
<reference evidence="3" key="1">
    <citation type="journal article" date="2019" name="Int. J. Syst. Evol. Microbiol.">
        <title>The Global Catalogue of Microorganisms (GCM) 10K type strain sequencing project: providing services to taxonomists for standard genome sequencing and annotation.</title>
        <authorList>
            <consortium name="The Broad Institute Genomics Platform"/>
            <consortium name="The Broad Institute Genome Sequencing Center for Infectious Disease"/>
            <person name="Wu L."/>
            <person name="Ma J."/>
        </authorList>
    </citation>
    <scope>NUCLEOTIDE SEQUENCE [LARGE SCALE GENOMIC DNA]</scope>
    <source>
        <strain evidence="3">CCUG 48884</strain>
    </source>
</reference>
<name>A0ABW3WGY0_9RHOO</name>